<keyword evidence="1" id="KW-0677">Repeat</keyword>
<dbReference type="GeneID" id="41601606"/>
<dbReference type="InterPro" id="IPR011990">
    <property type="entry name" value="TPR-like_helical_dom_sf"/>
</dbReference>
<dbReference type="EMBL" id="CP009502">
    <property type="protein sequence ID" value="AKB14654.1"/>
    <property type="molecule type" value="Genomic_DNA"/>
</dbReference>
<dbReference type="PANTHER" id="PTHR44943:SF8">
    <property type="entry name" value="TPR REPEAT-CONTAINING PROTEIN MJ0263"/>
    <property type="match status" value="1"/>
</dbReference>
<dbReference type="Pfam" id="PF13432">
    <property type="entry name" value="TPR_16"/>
    <property type="match status" value="1"/>
</dbReference>
<reference evidence="4 5" key="1">
    <citation type="submission" date="2014-07" db="EMBL/GenBank/DDBJ databases">
        <title>Methanogenic archaea and the global carbon cycle.</title>
        <authorList>
            <person name="Henriksen J.R."/>
            <person name="Luke J."/>
            <person name="Reinhart S."/>
            <person name="Benedict M.N."/>
            <person name="Youngblut N.D."/>
            <person name="Metcalf M.E."/>
            <person name="Whitaker R.J."/>
            <person name="Metcalf W.W."/>
        </authorList>
    </citation>
    <scope>NUCLEOTIDE SEQUENCE [LARGE SCALE GENOMIC DNA]</scope>
    <source>
        <strain evidence="4 5">CHTI-55</strain>
    </source>
</reference>
<feature type="repeat" description="TPR" evidence="3">
    <location>
        <begin position="72"/>
        <end position="105"/>
    </location>
</feature>
<dbReference type="InterPro" id="IPR019734">
    <property type="entry name" value="TPR_rpt"/>
</dbReference>
<dbReference type="Proteomes" id="UP000056925">
    <property type="component" value="Chromosome"/>
</dbReference>
<accession>A0A0E3H9T3</accession>
<dbReference type="RefSeq" id="WP_231588151.1">
    <property type="nucleotide sequence ID" value="NZ_CP009502.1"/>
</dbReference>
<dbReference type="SUPFAM" id="SSF48452">
    <property type="entry name" value="TPR-like"/>
    <property type="match status" value="1"/>
</dbReference>
<dbReference type="SUPFAM" id="SSF48439">
    <property type="entry name" value="Protein prenylyltransferase"/>
    <property type="match status" value="1"/>
</dbReference>
<dbReference type="Pfam" id="PF13414">
    <property type="entry name" value="TPR_11"/>
    <property type="match status" value="1"/>
</dbReference>
<keyword evidence="4" id="KW-0378">Hydrolase</keyword>
<organism evidence="4 5">
    <name type="scientific">Methanosarcina thermophila CHTI-55</name>
    <dbReference type="NCBI Taxonomy" id="1434121"/>
    <lineage>
        <taxon>Archaea</taxon>
        <taxon>Methanobacteriati</taxon>
        <taxon>Methanobacteriota</taxon>
        <taxon>Stenosarchaea group</taxon>
        <taxon>Methanomicrobia</taxon>
        <taxon>Methanosarcinales</taxon>
        <taxon>Methanosarcinaceae</taxon>
        <taxon>Methanosarcina</taxon>
    </lineage>
</organism>
<evidence type="ECO:0000313" key="4">
    <source>
        <dbReference type="EMBL" id="AKB14654.1"/>
    </source>
</evidence>
<evidence type="ECO:0000313" key="5">
    <source>
        <dbReference type="Proteomes" id="UP000056925"/>
    </source>
</evidence>
<feature type="repeat" description="TPR" evidence="3">
    <location>
        <begin position="140"/>
        <end position="173"/>
    </location>
</feature>
<dbReference type="AlphaFoldDB" id="A0A0E3H9T3"/>
<dbReference type="KEGG" id="mthe:MSTHC_0336"/>
<dbReference type="InterPro" id="IPR013105">
    <property type="entry name" value="TPR_2"/>
</dbReference>
<evidence type="ECO:0000256" key="2">
    <source>
        <dbReference type="ARBA" id="ARBA00022803"/>
    </source>
</evidence>
<feature type="repeat" description="TPR" evidence="3">
    <location>
        <begin position="234"/>
        <end position="267"/>
    </location>
</feature>
<dbReference type="SMART" id="SM00028">
    <property type="entry name" value="TPR"/>
    <property type="match status" value="6"/>
</dbReference>
<dbReference type="Gene3D" id="1.25.40.10">
    <property type="entry name" value="Tetratricopeptide repeat domain"/>
    <property type="match status" value="2"/>
</dbReference>
<protein>
    <submittedName>
        <fullName evidence="4">GTP cyclohydrolase III (Methanopterin)</fullName>
    </submittedName>
</protein>
<feature type="repeat" description="TPR" evidence="3">
    <location>
        <begin position="106"/>
        <end position="139"/>
    </location>
</feature>
<dbReference type="HOGENOM" id="CLU_003728_8_0_2"/>
<keyword evidence="2 3" id="KW-0802">TPR repeat</keyword>
<dbReference type="GO" id="GO:0016787">
    <property type="term" value="F:hydrolase activity"/>
    <property type="evidence" value="ECO:0007669"/>
    <property type="project" value="UniProtKB-KW"/>
</dbReference>
<evidence type="ECO:0000256" key="3">
    <source>
        <dbReference type="PROSITE-ProRule" id="PRU00339"/>
    </source>
</evidence>
<feature type="repeat" description="TPR" evidence="3">
    <location>
        <begin position="200"/>
        <end position="233"/>
    </location>
</feature>
<dbReference type="InterPro" id="IPR051685">
    <property type="entry name" value="Ycf3/AcsC/BcsC/TPR_MFPF"/>
</dbReference>
<dbReference type="PROSITE" id="PS50005">
    <property type="entry name" value="TPR"/>
    <property type="match status" value="5"/>
</dbReference>
<dbReference type="Pfam" id="PF07719">
    <property type="entry name" value="TPR_2"/>
    <property type="match status" value="1"/>
</dbReference>
<name>A0A0E3H9T3_METTE</name>
<dbReference type="PANTHER" id="PTHR44943">
    <property type="entry name" value="CELLULOSE SYNTHASE OPERON PROTEIN C"/>
    <property type="match status" value="1"/>
</dbReference>
<evidence type="ECO:0000256" key="1">
    <source>
        <dbReference type="ARBA" id="ARBA00022737"/>
    </source>
</evidence>
<gene>
    <name evidence="4" type="ORF">MSTHC_0336</name>
</gene>
<dbReference type="PROSITE" id="PS50293">
    <property type="entry name" value="TPR_REGION"/>
    <property type="match status" value="1"/>
</dbReference>
<sequence length="284" mass="31707">MAKMAKMANVLKELDRSAGEAYKKGRISFQIGRFEEALTDYNEAADAWNRAASISFEIGKKASGKAFLEKAWDARSCYGMALFKLERYEEALGIVDAALELKPESPVEWSNRGFVLSALNRNEEALEAFNRALVLDPESPKILTSMGIVYFRMGLLEKALDTFDCALAAEPKKASDWACKIPRFSFFSRNKAPIMKPDNAGAWYWKGKVFLELGENEKALNAFKMALESDPDHLDSLLTGGDLLCKFEEYDEALRCYVRALKLSPGNEAASRGKEFCEAKINGC</sequence>
<proteinExistence type="predicted"/>
<dbReference type="PATRIC" id="fig|1434121.4.peg.422"/>